<dbReference type="NCBIfam" id="TIGR00187">
    <property type="entry name" value="ribE"/>
    <property type="match status" value="1"/>
</dbReference>
<feature type="region of interest" description="Disordered" evidence="4">
    <location>
        <begin position="216"/>
        <end position="240"/>
    </location>
</feature>
<keyword evidence="6" id="KW-0808">Transferase</keyword>
<feature type="domain" description="Lumazine-binding" evidence="5">
    <location>
        <begin position="1"/>
        <end position="107"/>
    </location>
</feature>
<dbReference type="InterPro" id="IPR001783">
    <property type="entry name" value="Lumazine-bd"/>
</dbReference>
<feature type="domain" description="Lumazine-binding" evidence="5">
    <location>
        <begin position="108"/>
        <end position="210"/>
    </location>
</feature>
<dbReference type="PIRSF" id="PIRSF000498">
    <property type="entry name" value="Riboflavin_syn_A"/>
    <property type="match status" value="1"/>
</dbReference>
<dbReference type="InterPro" id="IPR026017">
    <property type="entry name" value="Lumazine-bd_dom"/>
</dbReference>
<reference evidence="6 7" key="1">
    <citation type="journal article" date="2021" name="Arch. Microbiol.">
        <title>Myceligenerans indicum sp. nov., an actinobacterium isolated from mangrove sediment of Sundarbans, India.</title>
        <authorList>
            <person name="Asha K."/>
            <person name="Bhadury P."/>
        </authorList>
    </citation>
    <scope>NUCLEOTIDE SEQUENCE [LARGE SCALE GENOMIC DNA]</scope>
    <source>
        <strain evidence="6 7">I2</strain>
    </source>
</reference>
<feature type="repeat" description="Lumazine-binding" evidence="3">
    <location>
        <begin position="1"/>
        <end position="107"/>
    </location>
</feature>
<comment type="caution">
    <text evidence="6">The sequence shown here is derived from an EMBL/GenBank/DDBJ whole genome shotgun (WGS) entry which is preliminary data.</text>
</comment>
<proteinExistence type="predicted"/>
<keyword evidence="7" id="KW-1185">Reference proteome</keyword>
<dbReference type="EMBL" id="JABBYC010000034">
    <property type="protein sequence ID" value="MBL0887736.1"/>
    <property type="molecule type" value="Genomic_DNA"/>
</dbReference>
<dbReference type="GO" id="GO:0004746">
    <property type="term" value="F:riboflavin synthase activity"/>
    <property type="evidence" value="ECO:0007669"/>
    <property type="project" value="UniProtKB-EC"/>
</dbReference>
<evidence type="ECO:0000259" key="5">
    <source>
        <dbReference type="PROSITE" id="PS51177"/>
    </source>
</evidence>
<dbReference type="InterPro" id="IPR017938">
    <property type="entry name" value="Riboflavin_synthase-like_b-brl"/>
</dbReference>
<feature type="repeat" description="Lumazine-binding" evidence="3">
    <location>
        <begin position="108"/>
        <end position="210"/>
    </location>
</feature>
<dbReference type="NCBIfam" id="NF006767">
    <property type="entry name" value="PRK09289.1"/>
    <property type="match status" value="1"/>
</dbReference>
<evidence type="ECO:0000256" key="4">
    <source>
        <dbReference type="SAM" id="MobiDB-lite"/>
    </source>
</evidence>
<evidence type="ECO:0000313" key="6">
    <source>
        <dbReference type="EMBL" id="MBL0887736.1"/>
    </source>
</evidence>
<dbReference type="SUPFAM" id="SSF63380">
    <property type="entry name" value="Riboflavin synthase domain-like"/>
    <property type="match status" value="2"/>
</dbReference>
<dbReference type="RefSeq" id="WP_201849163.1">
    <property type="nucleotide sequence ID" value="NZ_JABBYC010000034.1"/>
</dbReference>
<dbReference type="PROSITE" id="PS51177">
    <property type="entry name" value="LUMAZINE_BIND"/>
    <property type="match status" value="2"/>
</dbReference>
<dbReference type="InterPro" id="IPR023366">
    <property type="entry name" value="ATP_synth_asu-like_sf"/>
</dbReference>
<sequence>MFTGIVEETGTVRSFAHPDAAGTDAILTVAAPLAASDARLGDSVAVNGVCLTVTDVTEDHATAGSEPTLTFEVMPETLRRSTLGGLTPGARVNLERALPANGRLGGHVVQGHVDGTATLVTRNPGPRWDELTFEADPALLRYVAEKGSIALGGVSLTVTHVSDPAGPGQGTFGVSLIPTTLEATTLGELTPGSAVNVEVDVLAKYAERLLTASGAHPGPAAGGPSLLPPHVPASNPEVHA</sequence>
<dbReference type="Proteomes" id="UP000675409">
    <property type="component" value="Unassembled WGS sequence"/>
</dbReference>
<dbReference type="EC" id="2.5.1.9" evidence="2"/>
<accession>A0ABS1LN88</accession>
<evidence type="ECO:0000256" key="3">
    <source>
        <dbReference type="PROSITE-ProRule" id="PRU00524"/>
    </source>
</evidence>
<evidence type="ECO:0000313" key="7">
    <source>
        <dbReference type="Proteomes" id="UP000675409"/>
    </source>
</evidence>
<dbReference type="Pfam" id="PF00677">
    <property type="entry name" value="Lum_binding"/>
    <property type="match status" value="2"/>
</dbReference>
<organism evidence="6 7">
    <name type="scientific">Myceligenerans indicum</name>
    <dbReference type="NCBI Taxonomy" id="2593663"/>
    <lineage>
        <taxon>Bacteria</taxon>
        <taxon>Bacillati</taxon>
        <taxon>Actinomycetota</taxon>
        <taxon>Actinomycetes</taxon>
        <taxon>Micrococcales</taxon>
        <taxon>Promicromonosporaceae</taxon>
        <taxon>Myceligenerans</taxon>
    </lineage>
</organism>
<protein>
    <recommendedName>
        <fullName evidence="2">Riboflavin synthase</fullName>
        <ecNumber evidence="2">2.5.1.9</ecNumber>
    </recommendedName>
</protein>
<dbReference type="PANTHER" id="PTHR21098:SF0">
    <property type="entry name" value="RIBOFLAVIN SYNTHASE"/>
    <property type="match status" value="1"/>
</dbReference>
<keyword evidence="1" id="KW-0677">Repeat</keyword>
<evidence type="ECO:0000256" key="2">
    <source>
        <dbReference type="NCBIfam" id="TIGR00187"/>
    </source>
</evidence>
<evidence type="ECO:0000256" key="1">
    <source>
        <dbReference type="ARBA" id="ARBA00022737"/>
    </source>
</evidence>
<dbReference type="Gene3D" id="2.40.30.20">
    <property type="match status" value="2"/>
</dbReference>
<dbReference type="CDD" id="cd00402">
    <property type="entry name" value="Riboflavin_synthase_like"/>
    <property type="match status" value="1"/>
</dbReference>
<feature type="compositionally biased region" description="Low complexity" evidence="4">
    <location>
        <begin position="216"/>
        <end position="225"/>
    </location>
</feature>
<gene>
    <name evidence="6" type="ORF">HGK34_15860</name>
</gene>
<name>A0ABS1LN88_9MICO</name>
<dbReference type="PANTHER" id="PTHR21098">
    <property type="entry name" value="RIBOFLAVIN SYNTHASE ALPHA CHAIN"/>
    <property type="match status" value="1"/>
</dbReference>